<dbReference type="SUPFAM" id="SSF63748">
    <property type="entry name" value="Tudor/PWWP/MBT"/>
    <property type="match status" value="1"/>
</dbReference>
<feature type="region of interest" description="Disordered" evidence="4">
    <location>
        <begin position="366"/>
        <end position="417"/>
    </location>
</feature>
<keyword evidence="8" id="KW-1185">Reference proteome</keyword>
<dbReference type="EMBL" id="CAVLGL010000092">
    <property type="protein sequence ID" value="CAK1595614.1"/>
    <property type="molecule type" value="Genomic_DNA"/>
</dbReference>
<evidence type="ECO:0000256" key="1">
    <source>
        <dbReference type="ARBA" id="ARBA00022723"/>
    </source>
</evidence>
<keyword evidence="3" id="KW-0862">Zinc</keyword>
<dbReference type="InterPro" id="IPR011124">
    <property type="entry name" value="Znf_CW"/>
</dbReference>
<gene>
    <name evidence="7" type="ORF">PARMNEM_LOCUS15063</name>
</gene>
<accession>A0AAV1LNJ1</accession>
<name>A0AAV1LNJ1_9NEOP</name>
<dbReference type="PROSITE" id="PS50812">
    <property type="entry name" value="PWWP"/>
    <property type="match status" value="1"/>
</dbReference>
<dbReference type="SMART" id="SM00293">
    <property type="entry name" value="PWWP"/>
    <property type="match status" value="1"/>
</dbReference>
<evidence type="ECO:0008006" key="9">
    <source>
        <dbReference type="Google" id="ProtNLM"/>
    </source>
</evidence>
<organism evidence="7 8">
    <name type="scientific">Parnassius mnemosyne</name>
    <name type="common">clouded apollo</name>
    <dbReference type="NCBI Taxonomy" id="213953"/>
    <lineage>
        <taxon>Eukaryota</taxon>
        <taxon>Metazoa</taxon>
        <taxon>Ecdysozoa</taxon>
        <taxon>Arthropoda</taxon>
        <taxon>Hexapoda</taxon>
        <taxon>Insecta</taxon>
        <taxon>Pterygota</taxon>
        <taxon>Neoptera</taxon>
        <taxon>Endopterygota</taxon>
        <taxon>Lepidoptera</taxon>
        <taxon>Glossata</taxon>
        <taxon>Ditrysia</taxon>
        <taxon>Papilionoidea</taxon>
        <taxon>Papilionidae</taxon>
        <taxon>Parnassiinae</taxon>
        <taxon>Parnassini</taxon>
        <taxon>Parnassius</taxon>
        <taxon>Driopa</taxon>
    </lineage>
</organism>
<dbReference type="Pfam" id="PF00855">
    <property type="entry name" value="PWWP"/>
    <property type="match status" value="1"/>
</dbReference>
<dbReference type="Gene3D" id="3.30.40.100">
    <property type="match status" value="1"/>
</dbReference>
<dbReference type="CDD" id="cd20145">
    <property type="entry name" value="PWWP_ZCWPW1"/>
    <property type="match status" value="1"/>
</dbReference>
<evidence type="ECO:0000256" key="3">
    <source>
        <dbReference type="ARBA" id="ARBA00022833"/>
    </source>
</evidence>
<dbReference type="PANTHER" id="PTHR15999:SF2">
    <property type="entry name" value="ZINC FINGER CW-TYPE PWWP DOMAIN PROTEIN 1"/>
    <property type="match status" value="1"/>
</dbReference>
<dbReference type="InterPro" id="IPR000313">
    <property type="entry name" value="PWWP_dom"/>
</dbReference>
<keyword evidence="1" id="KW-0479">Metal-binding</keyword>
<protein>
    <recommendedName>
        <fullName evidence="9">Zinc finger CW-type PWWP domain protein 1</fullName>
    </recommendedName>
</protein>
<dbReference type="InterPro" id="IPR042778">
    <property type="entry name" value="ZCWPW1/ZCWPW2"/>
</dbReference>
<proteinExistence type="predicted"/>
<feature type="compositionally biased region" description="Polar residues" evidence="4">
    <location>
        <begin position="370"/>
        <end position="403"/>
    </location>
</feature>
<sequence length="417" mass="47180">MTKEASLPVDTACEPIEEARQSVGGNDAISASSRASSRLNFTNDTKESNTQSSVYKEILSQPVGLSHRERLLWLQKRRTEGLWAQCDECNLWRYLPHVLDRYELPHKWYCNMNPDKNFASCSVPEDPIHLRDEEDLIHSRFGAGSVVWARLPGWPWWPAMVDDCPDTEQFYWLDGFSDIPTHYNVAFFDKNDVTRAWIASENIVSYSNSKKLADRGLQSKKYSKRLITAIKQADDAAKLPVSSRLAKYSFIARYKGNILSPAKITKADIEKYRRHLKRKYNVELPSDSSDTDNTPVKNYERKLKPVEGTPKKRNAKAMKPKKIFKKAKAQIGINTLNNDNIASDNNNTEQAEVNKTLQASNSMAVHVDSNPDTATGSFDNDTSKTYLPESLNSIINEPESQYPQGGVASPASDDFDF</sequence>
<dbReference type="PANTHER" id="PTHR15999">
    <property type="entry name" value="ZINC FINGER CW-TYPE PWWP DOMAIN PROTEIN 1"/>
    <property type="match status" value="1"/>
</dbReference>
<evidence type="ECO:0000256" key="4">
    <source>
        <dbReference type="SAM" id="MobiDB-lite"/>
    </source>
</evidence>
<keyword evidence="2" id="KW-0863">Zinc-finger</keyword>
<evidence type="ECO:0000256" key="2">
    <source>
        <dbReference type="ARBA" id="ARBA00022771"/>
    </source>
</evidence>
<dbReference type="PROSITE" id="PS51050">
    <property type="entry name" value="ZF_CW"/>
    <property type="match status" value="1"/>
</dbReference>
<evidence type="ECO:0000313" key="7">
    <source>
        <dbReference type="EMBL" id="CAK1595614.1"/>
    </source>
</evidence>
<reference evidence="7 8" key="1">
    <citation type="submission" date="2023-11" db="EMBL/GenBank/DDBJ databases">
        <authorList>
            <person name="Hedman E."/>
            <person name="Englund M."/>
            <person name="Stromberg M."/>
            <person name="Nyberg Akerstrom W."/>
            <person name="Nylinder S."/>
            <person name="Jareborg N."/>
            <person name="Kallberg Y."/>
            <person name="Kronander E."/>
        </authorList>
    </citation>
    <scope>NUCLEOTIDE SEQUENCE [LARGE SCALE GENOMIC DNA]</scope>
</reference>
<dbReference type="Proteomes" id="UP001314205">
    <property type="component" value="Unassembled WGS sequence"/>
</dbReference>
<dbReference type="Gene3D" id="2.30.30.140">
    <property type="match status" value="1"/>
</dbReference>
<evidence type="ECO:0000259" key="6">
    <source>
        <dbReference type="PROSITE" id="PS51050"/>
    </source>
</evidence>
<dbReference type="Pfam" id="PF07496">
    <property type="entry name" value="zf-CW"/>
    <property type="match status" value="1"/>
</dbReference>
<evidence type="ECO:0000259" key="5">
    <source>
        <dbReference type="PROSITE" id="PS50812"/>
    </source>
</evidence>
<dbReference type="GO" id="GO:0008270">
    <property type="term" value="F:zinc ion binding"/>
    <property type="evidence" value="ECO:0007669"/>
    <property type="project" value="UniProtKB-KW"/>
</dbReference>
<comment type="caution">
    <text evidence="7">The sequence shown here is derived from an EMBL/GenBank/DDBJ whole genome shotgun (WGS) entry which is preliminary data.</text>
</comment>
<feature type="domain" description="PWWP" evidence="5">
    <location>
        <begin position="143"/>
        <end position="209"/>
    </location>
</feature>
<evidence type="ECO:0000313" key="8">
    <source>
        <dbReference type="Proteomes" id="UP001314205"/>
    </source>
</evidence>
<dbReference type="AlphaFoldDB" id="A0AAV1LNJ1"/>
<feature type="domain" description="CW-type" evidence="6">
    <location>
        <begin position="77"/>
        <end position="129"/>
    </location>
</feature>